<feature type="transmembrane region" description="Helical" evidence="1">
    <location>
        <begin position="80"/>
        <end position="97"/>
    </location>
</feature>
<dbReference type="EMBL" id="UOFS01000006">
    <property type="protein sequence ID" value="VAW91072.1"/>
    <property type="molecule type" value="Genomic_DNA"/>
</dbReference>
<keyword evidence="1" id="KW-0472">Membrane</keyword>
<keyword evidence="1" id="KW-1133">Transmembrane helix</keyword>
<feature type="transmembrane region" description="Helical" evidence="1">
    <location>
        <begin position="37"/>
        <end position="59"/>
    </location>
</feature>
<dbReference type="InterPro" id="IPR046513">
    <property type="entry name" value="DUF6691"/>
</dbReference>
<gene>
    <name evidence="2" type="ORF">MNBD_GAMMA22-2615</name>
</gene>
<name>A0A3B0ZUI5_9ZZZZ</name>
<keyword evidence="1" id="KW-0812">Transmembrane</keyword>
<accession>A0A3B0ZUI5</accession>
<evidence type="ECO:0000313" key="2">
    <source>
        <dbReference type="EMBL" id="VAW91072.1"/>
    </source>
</evidence>
<sequence length="133" mass="14372">MKYSFVLLGALFGFLLSRSGATSPDFYANLFLFIDLQLLWVIVAAVIVGIFGIGALKIISARSIIGNIKLTFDKRPMQRGLVYGALLFGVGWGMTGSCPGTVPAMIGEGQVLPIFTLIGIVLGTYVFDLRKKH</sequence>
<dbReference type="Pfam" id="PF20398">
    <property type="entry name" value="DUF6691"/>
    <property type="match status" value="1"/>
</dbReference>
<organism evidence="2">
    <name type="scientific">hydrothermal vent metagenome</name>
    <dbReference type="NCBI Taxonomy" id="652676"/>
    <lineage>
        <taxon>unclassified sequences</taxon>
        <taxon>metagenomes</taxon>
        <taxon>ecological metagenomes</taxon>
    </lineage>
</organism>
<dbReference type="AlphaFoldDB" id="A0A3B0ZUI5"/>
<evidence type="ECO:0000256" key="1">
    <source>
        <dbReference type="SAM" id="Phobius"/>
    </source>
</evidence>
<feature type="transmembrane region" description="Helical" evidence="1">
    <location>
        <begin position="109"/>
        <end position="127"/>
    </location>
</feature>
<protein>
    <submittedName>
        <fullName evidence="2">Uncharacterized protein</fullName>
    </submittedName>
</protein>
<reference evidence="2" key="1">
    <citation type="submission" date="2018-06" db="EMBL/GenBank/DDBJ databases">
        <authorList>
            <person name="Zhirakovskaya E."/>
        </authorList>
    </citation>
    <scope>NUCLEOTIDE SEQUENCE</scope>
</reference>
<proteinExistence type="predicted"/>